<dbReference type="Proteomes" id="UP000295146">
    <property type="component" value="Unassembled WGS sequence"/>
</dbReference>
<protein>
    <submittedName>
        <fullName evidence="1">Uncharacterized protein</fullName>
    </submittedName>
</protein>
<proteinExistence type="predicted"/>
<dbReference type="AlphaFoldDB" id="A0A4V3GF64"/>
<dbReference type="RefSeq" id="WP_134106950.1">
    <property type="nucleotide sequence ID" value="NZ_SODP01000003.1"/>
</dbReference>
<dbReference type="EMBL" id="SODP01000003">
    <property type="protein sequence ID" value="TDW65619.1"/>
    <property type="molecule type" value="Genomic_DNA"/>
</dbReference>
<gene>
    <name evidence="1" type="ORF">EV653_5630</name>
</gene>
<sequence length="60" mass="6793">MTTPREDQHWDELQSAFEQYMRQVLLGSGYLSDSGARRHATQLAAELLTITRQTLTGQPS</sequence>
<keyword evidence="2" id="KW-1185">Reference proteome</keyword>
<name>A0A4V3GF64_9ACTN</name>
<organism evidence="1 2">
    <name type="scientific">Kribbella pratensis</name>
    <dbReference type="NCBI Taxonomy" id="2512112"/>
    <lineage>
        <taxon>Bacteria</taxon>
        <taxon>Bacillati</taxon>
        <taxon>Actinomycetota</taxon>
        <taxon>Actinomycetes</taxon>
        <taxon>Propionibacteriales</taxon>
        <taxon>Kribbellaceae</taxon>
        <taxon>Kribbella</taxon>
    </lineage>
</organism>
<comment type="caution">
    <text evidence="1">The sequence shown here is derived from an EMBL/GenBank/DDBJ whole genome shotgun (WGS) entry which is preliminary data.</text>
</comment>
<evidence type="ECO:0000313" key="1">
    <source>
        <dbReference type="EMBL" id="TDW65619.1"/>
    </source>
</evidence>
<reference evidence="1 2" key="1">
    <citation type="submission" date="2019-03" db="EMBL/GenBank/DDBJ databases">
        <title>Genomic Encyclopedia of Type Strains, Phase III (KMG-III): the genomes of soil and plant-associated and newly described type strains.</title>
        <authorList>
            <person name="Whitman W."/>
        </authorList>
    </citation>
    <scope>NUCLEOTIDE SEQUENCE [LARGE SCALE GENOMIC DNA]</scope>
    <source>
        <strain evidence="1 2">VKM Ac-2573</strain>
    </source>
</reference>
<evidence type="ECO:0000313" key="2">
    <source>
        <dbReference type="Proteomes" id="UP000295146"/>
    </source>
</evidence>
<accession>A0A4V3GF64</accession>